<protein>
    <submittedName>
        <fullName evidence="1">Gp286</fullName>
    </submittedName>
</protein>
<keyword evidence="2" id="KW-1185">Reference proteome</keyword>
<evidence type="ECO:0000313" key="1">
    <source>
        <dbReference type="EMBL" id="AEO93545.1"/>
    </source>
</evidence>
<proteinExistence type="predicted"/>
<dbReference type="OrthoDB" id="27199at10239"/>
<dbReference type="KEGG" id="vg:18563501"/>
<dbReference type="SUPFAM" id="SSF101386">
    <property type="entry name" value="all-alpha NTP pyrophosphatases"/>
    <property type="match status" value="1"/>
</dbReference>
<sequence length="92" mass="10439">MSGFHNRKIQKGIYGELSKIEEELQEAYDAEEQGQDLMLLIELADMIGAIEGVAKKYNMSLDQLVAFAKLRSKVAIEEERKNDEEGTTFLDI</sequence>
<dbReference type="GeneID" id="18563501"/>
<dbReference type="EMBL" id="JN638751">
    <property type="protein sequence ID" value="AEO93545.1"/>
    <property type="molecule type" value="Genomic_DNA"/>
</dbReference>
<name>G3MA27_9CAUD</name>
<accession>G3MA27</accession>
<gene>
    <name evidence="1" type="primary">286</name>
    <name evidence="1" type="ORF">G_286</name>
</gene>
<reference evidence="1 2" key="1">
    <citation type="submission" date="2011-09" db="EMBL/GenBank/DDBJ databases">
        <authorList>
            <person name="Pope W.H."/>
            <person name="Pedulla M.L."/>
            <person name="Ford M.E."/>
            <person name="Peebles C.L."/>
            <person name="Hatfull G.H."/>
            <person name="Hendrix R.W."/>
        </authorList>
    </citation>
    <scope>NUCLEOTIDE SEQUENCE [LARGE SCALE GENOMIC DNA]</scope>
    <source>
        <strain evidence="1">G</strain>
    </source>
</reference>
<dbReference type="RefSeq" id="YP_009015589.1">
    <property type="nucleotide sequence ID" value="NC_023719.1"/>
</dbReference>
<evidence type="ECO:0000313" key="2">
    <source>
        <dbReference type="Proteomes" id="UP000009273"/>
    </source>
</evidence>
<organism evidence="1 2">
    <name type="scientific">Bacillus phage G</name>
    <dbReference type="NCBI Taxonomy" id="2884420"/>
    <lineage>
        <taxon>Viruses</taxon>
        <taxon>Duplodnaviria</taxon>
        <taxon>Heunggongvirae</taxon>
        <taxon>Uroviricota</taxon>
        <taxon>Caudoviricetes</taxon>
        <taxon>Donellivirus</taxon>
        <taxon>Donellivirus gee</taxon>
    </lineage>
</organism>
<dbReference type="Proteomes" id="UP000009273">
    <property type="component" value="Segment"/>
</dbReference>